<dbReference type="STRING" id="70415.A0A5S6Q9K6"/>
<dbReference type="InterPro" id="IPR043502">
    <property type="entry name" value="DNA/RNA_pol_sf"/>
</dbReference>
<dbReference type="WBParaSite" id="TMUE_1000003996.1">
    <property type="protein sequence ID" value="TMUE_1000003996.1"/>
    <property type="gene ID" value="WBGene00298831"/>
</dbReference>
<protein>
    <submittedName>
        <fullName evidence="2">Uncharacterized protein</fullName>
    </submittedName>
</protein>
<evidence type="ECO:0000313" key="1">
    <source>
        <dbReference type="Proteomes" id="UP000046395"/>
    </source>
</evidence>
<dbReference type="AlphaFoldDB" id="A0A5S6Q9K6"/>
<proteinExistence type="predicted"/>
<organism evidence="1 2">
    <name type="scientific">Trichuris muris</name>
    <name type="common">Mouse whipworm</name>
    <dbReference type="NCBI Taxonomy" id="70415"/>
    <lineage>
        <taxon>Eukaryota</taxon>
        <taxon>Metazoa</taxon>
        <taxon>Ecdysozoa</taxon>
        <taxon>Nematoda</taxon>
        <taxon>Enoplea</taxon>
        <taxon>Dorylaimia</taxon>
        <taxon>Trichinellida</taxon>
        <taxon>Trichuridae</taxon>
        <taxon>Trichuris</taxon>
    </lineage>
</organism>
<sequence length="240" mass="26638">MDVIVSEGRPLGFDLVLRIHAIRCLGGMFLDRRGGVQLGPLHGSIRAAAEAEIRVEGAEFITTYEPTLRSWTAAWKWTNGCAPDILHNTKEQYPPAAATRAAYEKELQSWVQNGWVVPYDQQRFGPARALIALMAVIQRTKGKVRPVFDFRELNGHNVHCQQRRMRRQASGMAPSRHERVAVRSTKSIPADPCRGVALAIPNSDAPWPQVLPHPVGIRAECRAEYRGSSVNVTSLSVVSL</sequence>
<reference evidence="2" key="1">
    <citation type="submission" date="2019-12" db="UniProtKB">
        <authorList>
            <consortium name="WormBaseParasite"/>
        </authorList>
    </citation>
    <scope>IDENTIFICATION</scope>
</reference>
<dbReference type="SUPFAM" id="SSF56672">
    <property type="entry name" value="DNA/RNA polymerases"/>
    <property type="match status" value="1"/>
</dbReference>
<evidence type="ECO:0000313" key="2">
    <source>
        <dbReference type="WBParaSite" id="TMUE_1000003996.1"/>
    </source>
</evidence>
<dbReference type="Proteomes" id="UP000046395">
    <property type="component" value="Unassembled WGS sequence"/>
</dbReference>
<name>A0A5S6Q9K6_TRIMR</name>
<keyword evidence="1" id="KW-1185">Reference proteome</keyword>
<accession>A0A5S6Q9K6</accession>